<evidence type="ECO:0000313" key="3">
    <source>
        <dbReference type="EMBL" id="KAE9071911.1"/>
    </source>
</evidence>
<dbReference type="EMBL" id="QXFY01004779">
    <property type="protein sequence ID" value="KAE9275432.1"/>
    <property type="molecule type" value="Genomic_DNA"/>
</dbReference>
<dbReference type="Proteomes" id="UP000429523">
    <property type="component" value="Unassembled WGS sequence"/>
</dbReference>
<evidence type="ECO:0000313" key="15">
    <source>
        <dbReference type="Proteomes" id="UP000486351"/>
    </source>
</evidence>
<evidence type="ECO:0000313" key="2">
    <source>
        <dbReference type="EMBL" id="KAE8922249.1"/>
    </source>
</evidence>
<accession>A0A6A3DLL1</accession>
<keyword evidence="10" id="KW-1185">Reference proteome</keyword>
<dbReference type="Proteomes" id="UP000441208">
    <property type="component" value="Unassembled WGS sequence"/>
</dbReference>
<dbReference type="Proteomes" id="UP000433483">
    <property type="component" value="Unassembled WGS sequence"/>
</dbReference>
<feature type="chain" id="PRO_5036163601" description="Secreted protein" evidence="1">
    <location>
        <begin position="23"/>
        <end position="65"/>
    </location>
</feature>
<dbReference type="Proteomes" id="UP000486351">
    <property type="component" value="Unassembled WGS sequence"/>
</dbReference>
<dbReference type="EMBL" id="QXFZ01003016">
    <property type="protein sequence ID" value="KAE9071911.1"/>
    <property type="molecule type" value="Genomic_DNA"/>
</dbReference>
<evidence type="ECO:0000313" key="11">
    <source>
        <dbReference type="Proteomes" id="UP000437068"/>
    </source>
</evidence>
<dbReference type="AlphaFoldDB" id="A0A6A3DLL1"/>
<evidence type="ECO:0000313" key="12">
    <source>
        <dbReference type="Proteomes" id="UP000440367"/>
    </source>
</evidence>
<dbReference type="EMBL" id="QXGB01001227">
    <property type="protein sequence ID" value="KAE9194563.1"/>
    <property type="molecule type" value="Genomic_DNA"/>
</dbReference>
<evidence type="ECO:0000256" key="1">
    <source>
        <dbReference type="SAM" id="SignalP"/>
    </source>
</evidence>
<evidence type="ECO:0000313" key="5">
    <source>
        <dbReference type="EMBL" id="KAE9180581.1"/>
    </source>
</evidence>
<gene>
    <name evidence="8" type="ORF">PF001_g26117</name>
    <name evidence="5" type="ORF">PF002_g27526</name>
    <name evidence="6" type="ORF">PF005_g17637</name>
    <name evidence="4" type="ORF">PF006_g25916</name>
    <name evidence="3" type="ORF">PF007_g26369</name>
    <name evidence="7" type="ORF">PF008_g29353</name>
    <name evidence="2" type="ORF">PF009_g27485</name>
</gene>
<comment type="caution">
    <text evidence="2">The sequence shown here is derived from an EMBL/GenBank/DDBJ whole genome shotgun (WGS) entry which is preliminary data.</text>
</comment>
<evidence type="ECO:0000313" key="8">
    <source>
        <dbReference type="EMBL" id="KAE9276462.1"/>
    </source>
</evidence>
<proteinExistence type="predicted"/>
<evidence type="ECO:0000313" key="10">
    <source>
        <dbReference type="Proteomes" id="UP000433483"/>
    </source>
</evidence>
<keyword evidence="1" id="KW-0732">Signal</keyword>
<dbReference type="EMBL" id="QXGA01003148">
    <property type="protein sequence ID" value="KAE9086929.1"/>
    <property type="molecule type" value="Genomic_DNA"/>
</dbReference>
<evidence type="ECO:0008006" key="16">
    <source>
        <dbReference type="Google" id="ProtNLM"/>
    </source>
</evidence>
<evidence type="ECO:0000313" key="4">
    <source>
        <dbReference type="EMBL" id="KAE9086929.1"/>
    </source>
</evidence>
<evidence type="ECO:0000313" key="6">
    <source>
        <dbReference type="EMBL" id="KAE9194563.1"/>
    </source>
</evidence>
<evidence type="ECO:0000313" key="14">
    <source>
        <dbReference type="Proteomes" id="UP000441208"/>
    </source>
</evidence>
<dbReference type="Proteomes" id="UP000440367">
    <property type="component" value="Unassembled WGS sequence"/>
</dbReference>
<evidence type="ECO:0000313" key="9">
    <source>
        <dbReference type="Proteomes" id="UP000429523"/>
    </source>
</evidence>
<feature type="signal peptide" evidence="1">
    <location>
        <begin position="1"/>
        <end position="22"/>
    </location>
</feature>
<dbReference type="Proteomes" id="UP000437068">
    <property type="component" value="Unassembled WGS sequence"/>
</dbReference>
<dbReference type="EMBL" id="QXGE01003200">
    <property type="protein sequence ID" value="KAE9276462.1"/>
    <property type="molecule type" value="Genomic_DNA"/>
</dbReference>
<evidence type="ECO:0000313" key="7">
    <source>
        <dbReference type="EMBL" id="KAE9275432.1"/>
    </source>
</evidence>
<name>A0A6A3DLL1_9STRA</name>
<dbReference type="EMBL" id="QXGF01003161">
    <property type="protein sequence ID" value="KAE8922249.1"/>
    <property type="molecule type" value="Genomic_DNA"/>
</dbReference>
<dbReference type="EMBL" id="QXGD01003114">
    <property type="protein sequence ID" value="KAE9180581.1"/>
    <property type="molecule type" value="Genomic_DNA"/>
</dbReference>
<dbReference type="Proteomes" id="UP000440732">
    <property type="component" value="Unassembled WGS sequence"/>
</dbReference>
<organism evidence="2 9">
    <name type="scientific">Phytophthora fragariae</name>
    <dbReference type="NCBI Taxonomy" id="53985"/>
    <lineage>
        <taxon>Eukaryota</taxon>
        <taxon>Sar</taxon>
        <taxon>Stramenopiles</taxon>
        <taxon>Oomycota</taxon>
        <taxon>Peronosporomycetes</taxon>
        <taxon>Peronosporales</taxon>
        <taxon>Peronosporaceae</taxon>
        <taxon>Phytophthora</taxon>
    </lineage>
</organism>
<protein>
    <recommendedName>
        <fullName evidence="16">Secreted protein</fullName>
    </recommendedName>
</protein>
<reference evidence="9 10" key="1">
    <citation type="submission" date="2018-08" db="EMBL/GenBank/DDBJ databases">
        <title>Genomic investigation of the strawberry pathogen Phytophthora fragariae indicates pathogenicity is determined by transcriptional variation in three key races.</title>
        <authorList>
            <person name="Adams T.M."/>
            <person name="Armitage A.D."/>
            <person name="Sobczyk M.K."/>
            <person name="Bates H.J."/>
            <person name="Dunwell J.M."/>
            <person name="Nellist C.F."/>
            <person name="Harrison R.J."/>
        </authorList>
    </citation>
    <scope>NUCLEOTIDE SEQUENCE [LARGE SCALE GENOMIC DNA]</scope>
    <source>
        <strain evidence="8 11">A4</strain>
        <strain evidence="5 12">BC-1</strain>
        <strain evidence="6 10">NOV-27</strain>
        <strain evidence="4 13">NOV-5</strain>
        <strain evidence="3 14">NOV-71</strain>
        <strain evidence="7 15">NOV-77</strain>
        <strain evidence="2 9">NOV-9</strain>
    </source>
</reference>
<evidence type="ECO:0000313" key="13">
    <source>
        <dbReference type="Proteomes" id="UP000440732"/>
    </source>
</evidence>
<sequence length="65" mass="6927">MRACVSFLGGTVSGLLFEYCCARTAVQQSNVTVSGDACCSCPSQFSTSRRRIRGRGATTGIDTER</sequence>